<evidence type="ECO:0000313" key="2">
    <source>
        <dbReference type="Proteomes" id="UP000031967"/>
    </source>
</evidence>
<reference evidence="1 2" key="1">
    <citation type="submission" date="2014-12" db="EMBL/GenBank/DDBJ databases">
        <title>Draft genome sequence of Paenibacillus kamchatkensis strain B-2647.</title>
        <authorList>
            <person name="Karlyshev A.V."/>
            <person name="Kudryashova E.B."/>
        </authorList>
    </citation>
    <scope>NUCLEOTIDE SEQUENCE [LARGE SCALE GENOMIC DNA]</scope>
    <source>
        <strain evidence="1 2">VKM B-2647</strain>
    </source>
</reference>
<sequence length="107" mass="12350">MTWEAMSEQERDAWIVKAMGWSEWPPIFPTSDISAAMEAEEKIMQDAETRGYYFLNLADILDVDVDVSPSIDDMLSLIHASAADRCKAMFLTIQHKERKKYESNIHH</sequence>
<gene>
    <name evidence="1" type="ORF">SD70_02635</name>
</gene>
<protein>
    <submittedName>
        <fullName evidence="1">Uncharacterized protein</fullName>
    </submittedName>
</protein>
<evidence type="ECO:0000313" key="1">
    <source>
        <dbReference type="EMBL" id="KIL42097.1"/>
    </source>
</evidence>
<dbReference type="RefSeq" id="WP_041045398.1">
    <property type="nucleotide sequence ID" value="NZ_JXAK01000003.1"/>
</dbReference>
<name>A0ABR5AMD5_9BACL</name>
<accession>A0ABR5AMD5</accession>
<proteinExistence type="predicted"/>
<dbReference type="EMBL" id="JXAK01000003">
    <property type="protein sequence ID" value="KIL42097.1"/>
    <property type="molecule type" value="Genomic_DNA"/>
</dbReference>
<organism evidence="1 2">
    <name type="scientific">Gordoniibacillus kamchatkensis</name>
    <dbReference type="NCBI Taxonomy" id="1590651"/>
    <lineage>
        <taxon>Bacteria</taxon>
        <taxon>Bacillati</taxon>
        <taxon>Bacillota</taxon>
        <taxon>Bacilli</taxon>
        <taxon>Bacillales</taxon>
        <taxon>Paenibacillaceae</taxon>
        <taxon>Gordoniibacillus</taxon>
    </lineage>
</organism>
<comment type="caution">
    <text evidence="1">The sequence shown here is derived from an EMBL/GenBank/DDBJ whole genome shotgun (WGS) entry which is preliminary data.</text>
</comment>
<dbReference type="Proteomes" id="UP000031967">
    <property type="component" value="Unassembled WGS sequence"/>
</dbReference>
<keyword evidence="2" id="KW-1185">Reference proteome</keyword>